<comment type="subcellular location">
    <subcellularLocation>
        <location evidence="1">Cell envelope</location>
    </subcellularLocation>
</comment>
<dbReference type="Proteomes" id="UP000232062">
    <property type="component" value="Unassembled WGS sequence"/>
</dbReference>
<keyword evidence="5" id="KW-0732">Signal</keyword>
<keyword evidence="4" id="KW-0406">Ion transport</keyword>
<evidence type="ECO:0000256" key="4">
    <source>
        <dbReference type="ARBA" id="ARBA00022496"/>
    </source>
</evidence>
<keyword evidence="4" id="KW-0410">Iron transport</keyword>
<dbReference type="Pfam" id="PF01497">
    <property type="entry name" value="Peripla_BP_2"/>
    <property type="match status" value="1"/>
</dbReference>
<evidence type="ECO:0000256" key="1">
    <source>
        <dbReference type="ARBA" id="ARBA00004196"/>
    </source>
</evidence>
<keyword evidence="3" id="KW-0813">Transport</keyword>
<dbReference type="InterPro" id="IPR051313">
    <property type="entry name" value="Bact_iron-sidero_bind"/>
</dbReference>
<comment type="similarity">
    <text evidence="2">Belongs to the bacterial solute-binding protein 8 family.</text>
</comment>
<dbReference type="EMBL" id="PIQI01000009">
    <property type="protein sequence ID" value="PJZ06954.1"/>
    <property type="molecule type" value="Genomic_DNA"/>
</dbReference>
<sequence length="294" mass="32882">MSNISRRTCLKMLVVLPMAARAGQVHLDRHRIVAINWAAAETLLSLGVTPLAISDSHYFRQRIPRPLLPASVQDIGPFWEPNLEMLAALRPALIISDALPAAVMTKMATIAPLETVTAYATSGDLWQTLHDWTQQLGARLDVTLRATQWLQQVDAAMHSYRQRLVNHQHKRVLVMVLDQDGKYATLYGSGSLADAVLRQLGLINAWQTSVNAAHVARVRIEELADLPCDWLFYTELPTAMTRLMRARQPNGLWHHLPMVAQGRVTRLDHFFPFGSLATALGLADDITRVLEYTS</sequence>
<dbReference type="GO" id="GO:1901678">
    <property type="term" value="P:iron coordination entity transport"/>
    <property type="evidence" value="ECO:0007669"/>
    <property type="project" value="UniProtKB-ARBA"/>
</dbReference>
<dbReference type="PRINTS" id="PR01715">
    <property type="entry name" value="FERRIBNDNGPP"/>
</dbReference>
<evidence type="ECO:0000313" key="7">
    <source>
        <dbReference type="EMBL" id="PJZ06954.1"/>
    </source>
</evidence>
<evidence type="ECO:0000256" key="5">
    <source>
        <dbReference type="ARBA" id="ARBA00022729"/>
    </source>
</evidence>
<keyword evidence="8" id="KW-1185">Reference proteome</keyword>
<dbReference type="SUPFAM" id="SSF53807">
    <property type="entry name" value="Helical backbone' metal receptor"/>
    <property type="match status" value="1"/>
</dbReference>
<proteinExistence type="inferred from homology"/>
<evidence type="ECO:0000256" key="3">
    <source>
        <dbReference type="ARBA" id="ARBA00022448"/>
    </source>
</evidence>
<comment type="caution">
    <text evidence="7">The sequence shown here is derived from an EMBL/GenBank/DDBJ whole genome shotgun (WGS) entry which is preliminary data.</text>
</comment>
<dbReference type="PROSITE" id="PS50983">
    <property type="entry name" value="FE_B12_PBP"/>
    <property type="match status" value="1"/>
</dbReference>
<organism evidence="7 8">
    <name type="scientific">Pantoea rodasii</name>
    <dbReference type="NCBI Taxonomy" id="1076549"/>
    <lineage>
        <taxon>Bacteria</taxon>
        <taxon>Pseudomonadati</taxon>
        <taxon>Pseudomonadota</taxon>
        <taxon>Gammaproteobacteria</taxon>
        <taxon>Enterobacterales</taxon>
        <taxon>Erwiniaceae</taxon>
        <taxon>Pantoea</taxon>
    </lineage>
</organism>
<keyword evidence="4" id="KW-0408">Iron</keyword>
<name>A0A2M9WHD5_9GAMM</name>
<dbReference type="GO" id="GO:0030288">
    <property type="term" value="C:outer membrane-bounded periplasmic space"/>
    <property type="evidence" value="ECO:0007669"/>
    <property type="project" value="TreeGrafter"/>
</dbReference>
<evidence type="ECO:0000313" key="8">
    <source>
        <dbReference type="Proteomes" id="UP000232062"/>
    </source>
</evidence>
<dbReference type="OrthoDB" id="6160519at2"/>
<protein>
    <submittedName>
        <fullName evidence="7">Fe3+-siderophore ABC transporter substrate-binding protein</fullName>
    </submittedName>
</protein>
<dbReference type="PANTHER" id="PTHR30532">
    <property type="entry name" value="IRON III DICITRATE-BINDING PERIPLASMIC PROTEIN"/>
    <property type="match status" value="1"/>
</dbReference>
<reference evidence="7 8" key="1">
    <citation type="submission" date="2017-11" db="EMBL/GenBank/DDBJ databases">
        <title>The genome sequence of Pantoea rodasii DSM 26611.</title>
        <authorList>
            <person name="Gao J."/>
            <person name="Mao X."/>
            <person name="Sun J."/>
        </authorList>
    </citation>
    <scope>NUCLEOTIDE SEQUENCE [LARGE SCALE GENOMIC DNA]</scope>
    <source>
        <strain evidence="7 8">DSM 26611</strain>
    </source>
</reference>
<accession>A0A2M9WHD5</accession>
<evidence type="ECO:0000256" key="2">
    <source>
        <dbReference type="ARBA" id="ARBA00008814"/>
    </source>
</evidence>
<dbReference type="RefSeq" id="WP_100700228.1">
    <property type="nucleotide sequence ID" value="NZ_MLFP01000019.1"/>
</dbReference>
<dbReference type="Gene3D" id="3.40.50.1980">
    <property type="entry name" value="Nitrogenase molybdenum iron protein domain"/>
    <property type="match status" value="2"/>
</dbReference>
<dbReference type="STRING" id="1076549.HA45_19235"/>
<gene>
    <name evidence="7" type="ORF">PRCB_02765</name>
</gene>
<dbReference type="PANTHER" id="PTHR30532:SF1">
    <property type="entry name" value="IRON(3+)-HYDROXAMATE-BINDING PROTEIN FHUD"/>
    <property type="match status" value="1"/>
</dbReference>
<feature type="domain" description="Fe/B12 periplasmic-binding" evidence="6">
    <location>
        <begin position="31"/>
        <end position="294"/>
    </location>
</feature>
<evidence type="ECO:0000259" key="6">
    <source>
        <dbReference type="PROSITE" id="PS50983"/>
    </source>
</evidence>
<dbReference type="AlphaFoldDB" id="A0A2M9WHD5"/>
<dbReference type="InterPro" id="IPR002491">
    <property type="entry name" value="ABC_transptr_periplasmic_BD"/>
</dbReference>